<sequence length="634" mass="69508">MPRPRRARVTPSAPVTTASRRAAAAEHAEYATSTSNGTRSGARKPLANLSNTASSVRTNSDSSEACFGLVKNAPKGSRRQGGGRRDESAMMVGGLGEGEVRLRKKVERRETQDKRESNGERPSNPSGRVTRAVERSVSNEQSGGTVKDLRSHKELASSARRQVIAVEGKGHAVDAPAASDSEPLPETQIRRGTAQGTEQSRRITPSPEKLERILQQIPSSAQRVRNTPGGDTSILALGNWRRRPKQPSVVRTAAQQPSDLDTEDSFELPASDDFNPDDESTPLKLATVEKPDKTVGDDRNQALDLMESATSMSRKRKLSTPSVQKNQLGEQILSRSSLRRRRESSSSLPSDPVSATGRRATVVSEALDEPDEARPRSRTPRSGSARPAEILSDTQASPLSSSHLSQSSSPQRRQPHKSRPQKIAAGTKRTAKQPKQDKESKRLTTAELTTLLPQRRNRRRQAPKADFEILSSSEQRDASEEEELEEDEDELAPRQRKTKKSRAPPSAKRKIQTPTSAKKKKSRAVATSAGRSRVSEVKHRYGRNSSDKENQGEWDEEPSEFMQHLASSSDSAGDHDTIIVEDGNDGGKRGRGGKGKHRESLELSAAAKKFAEVDEWEMEFESVETGGRSSSPWR</sequence>
<feature type="compositionally biased region" description="Low complexity" evidence="1">
    <location>
        <begin position="397"/>
        <end position="412"/>
    </location>
</feature>
<feature type="region of interest" description="Disordered" evidence="1">
    <location>
        <begin position="1"/>
        <end position="601"/>
    </location>
</feature>
<dbReference type="Proteomes" id="UP000800092">
    <property type="component" value="Unassembled WGS sequence"/>
</dbReference>
<keyword evidence="3" id="KW-1185">Reference proteome</keyword>
<feature type="compositionally biased region" description="Basic and acidic residues" evidence="1">
    <location>
        <begin position="533"/>
        <end position="551"/>
    </location>
</feature>
<accession>A0A6A6HG10</accession>
<evidence type="ECO:0000256" key="1">
    <source>
        <dbReference type="SAM" id="MobiDB-lite"/>
    </source>
</evidence>
<feature type="compositionally biased region" description="Low complexity" evidence="1">
    <location>
        <begin position="12"/>
        <end position="22"/>
    </location>
</feature>
<feature type="compositionally biased region" description="Polar residues" evidence="1">
    <location>
        <begin position="48"/>
        <end position="63"/>
    </location>
</feature>
<proteinExistence type="predicted"/>
<evidence type="ECO:0000313" key="2">
    <source>
        <dbReference type="EMBL" id="KAF2237054.1"/>
    </source>
</evidence>
<reference evidence="2" key="1">
    <citation type="journal article" date="2020" name="Stud. Mycol.">
        <title>101 Dothideomycetes genomes: a test case for predicting lifestyles and emergence of pathogens.</title>
        <authorList>
            <person name="Haridas S."/>
            <person name="Albert R."/>
            <person name="Binder M."/>
            <person name="Bloem J."/>
            <person name="Labutti K."/>
            <person name="Salamov A."/>
            <person name="Andreopoulos B."/>
            <person name="Baker S."/>
            <person name="Barry K."/>
            <person name="Bills G."/>
            <person name="Bluhm B."/>
            <person name="Cannon C."/>
            <person name="Castanera R."/>
            <person name="Culley D."/>
            <person name="Daum C."/>
            <person name="Ezra D."/>
            <person name="Gonzalez J."/>
            <person name="Henrissat B."/>
            <person name="Kuo A."/>
            <person name="Liang C."/>
            <person name="Lipzen A."/>
            <person name="Lutzoni F."/>
            <person name="Magnuson J."/>
            <person name="Mondo S."/>
            <person name="Nolan M."/>
            <person name="Ohm R."/>
            <person name="Pangilinan J."/>
            <person name="Park H.-J."/>
            <person name="Ramirez L."/>
            <person name="Alfaro M."/>
            <person name="Sun H."/>
            <person name="Tritt A."/>
            <person name="Yoshinaga Y."/>
            <person name="Zwiers L.-H."/>
            <person name="Turgeon B."/>
            <person name="Goodwin S."/>
            <person name="Spatafora J."/>
            <person name="Crous P."/>
            <person name="Grigoriev I."/>
        </authorList>
    </citation>
    <scope>NUCLEOTIDE SEQUENCE</scope>
    <source>
        <strain evidence="2">Tuck. ex Michener</strain>
    </source>
</reference>
<feature type="compositionally biased region" description="Basic and acidic residues" evidence="1">
    <location>
        <begin position="107"/>
        <end position="119"/>
    </location>
</feature>
<feature type="compositionally biased region" description="Basic and acidic residues" evidence="1">
    <location>
        <begin position="434"/>
        <end position="444"/>
    </location>
</feature>
<organism evidence="2 3">
    <name type="scientific">Viridothelium virens</name>
    <name type="common">Speckled blister lichen</name>
    <name type="synonym">Trypethelium virens</name>
    <dbReference type="NCBI Taxonomy" id="1048519"/>
    <lineage>
        <taxon>Eukaryota</taxon>
        <taxon>Fungi</taxon>
        <taxon>Dikarya</taxon>
        <taxon>Ascomycota</taxon>
        <taxon>Pezizomycotina</taxon>
        <taxon>Dothideomycetes</taxon>
        <taxon>Dothideomycetes incertae sedis</taxon>
        <taxon>Trypetheliales</taxon>
        <taxon>Trypetheliaceae</taxon>
        <taxon>Viridothelium</taxon>
    </lineage>
</organism>
<name>A0A6A6HG10_VIRVR</name>
<evidence type="ECO:0000313" key="3">
    <source>
        <dbReference type="Proteomes" id="UP000800092"/>
    </source>
</evidence>
<dbReference type="EMBL" id="ML991782">
    <property type="protein sequence ID" value="KAF2237054.1"/>
    <property type="molecule type" value="Genomic_DNA"/>
</dbReference>
<feature type="compositionally biased region" description="Basic and acidic residues" evidence="1">
    <location>
        <begin position="287"/>
        <end position="301"/>
    </location>
</feature>
<feature type="compositionally biased region" description="Polar residues" evidence="1">
    <location>
        <begin position="319"/>
        <end position="329"/>
    </location>
</feature>
<feature type="compositionally biased region" description="Acidic residues" evidence="1">
    <location>
        <begin position="479"/>
        <end position="490"/>
    </location>
</feature>
<protein>
    <submittedName>
        <fullName evidence="2">Uncharacterized protein</fullName>
    </submittedName>
</protein>
<feature type="compositionally biased region" description="Basic residues" evidence="1">
    <location>
        <begin position="494"/>
        <end position="523"/>
    </location>
</feature>
<dbReference type="OrthoDB" id="5423493at2759"/>
<dbReference type="AlphaFoldDB" id="A0A6A6HG10"/>
<feature type="compositionally biased region" description="Polar residues" evidence="1">
    <location>
        <begin position="216"/>
        <end position="225"/>
    </location>
</feature>
<gene>
    <name evidence="2" type="ORF">EV356DRAFT_574584</name>
</gene>